<feature type="compositionally biased region" description="Basic and acidic residues" evidence="10">
    <location>
        <begin position="880"/>
        <end position="892"/>
    </location>
</feature>
<feature type="compositionally biased region" description="Acidic residues" evidence="10">
    <location>
        <begin position="483"/>
        <end position="515"/>
    </location>
</feature>
<evidence type="ECO:0000313" key="13">
    <source>
        <dbReference type="EMBL" id="CAH0112457.1"/>
    </source>
</evidence>
<feature type="compositionally biased region" description="Polar residues" evidence="10">
    <location>
        <begin position="357"/>
        <end position="366"/>
    </location>
</feature>
<evidence type="ECO:0000256" key="1">
    <source>
        <dbReference type="ARBA" id="ARBA00004123"/>
    </source>
</evidence>
<dbReference type="CDD" id="cd22581">
    <property type="entry name" value="SPOC_PPS-like"/>
    <property type="match status" value="1"/>
</dbReference>
<feature type="region of interest" description="Disordered" evidence="10">
    <location>
        <begin position="1243"/>
        <end position="1272"/>
    </location>
</feature>
<evidence type="ECO:0000256" key="3">
    <source>
        <dbReference type="ARBA" id="ARBA00022771"/>
    </source>
</evidence>
<evidence type="ECO:0000313" key="14">
    <source>
        <dbReference type="Proteomes" id="UP000789390"/>
    </source>
</evidence>
<dbReference type="InterPro" id="IPR012921">
    <property type="entry name" value="SPOC_C"/>
</dbReference>
<evidence type="ECO:0000259" key="11">
    <source>
        <dbReference type="PROSITE" id="PS50016"/>
    </source>
</evidence>
<evidence type="ECO:0000259" key="12">
    <source>
        <dbReference type="PROSITE" id="PS51321"/>
    </source>
</evidence>
<feature type="compositionally biased region" description="Basic and acidic residues" evidence="10">
    <location>
        <begin position="459"/>
        <end position="471"/>
    </location>
</feature>
<dbReference type="GO" id="GO:0008270">
    <property type="term" value="F:zinc ion binding"/>
    <property type="evidence" value="ECO:0007669"/>
    <property type="project" value="UniProtKB-KW"/>
</dbReference>
<dbReference type="GO" id="GO:0006351">
    <property type="term" value="P:DNA-templated transcription"/>
    <property type="evidence" value="ECO:0007669"/>
    <property type="project" value="InterPro"/>
</dbReference>
<dbReference type="SUPFAM" id="SSF57903">
    <property type="entry name" value="FYVE/PHD zinc finger"/>
    <property type="match status" value="1"/>
</dbReference>
<feature type="region of interest" description="Disordered" evidence="10">
    <location>
        <begin position="318"/>
        <end position="428"/>
    </location>
</feature>
<dbReference type="InterPro" id="IPR037259">
    <property type="entry name" value="BRK_sf"/>
</dbReference>
<dbReference type="InterPro" id="IPR013083">
    <property type="entry name" value="Znf_RING/FYVE/PHD"/>
</dbReference>
<dbReference type="GO" id="GO:0005634">
    <property type="term" value="C:nucleus"/>
    <property type="evidence" value="ECO:0007669"/>
    <property type="project" value="UniProtKB-SubCell"/>
</dbReference>
<feature type="compositionally biased region" description="Polar residues" evidence="10">
    <location>
        <begin position="373"/>
        <end position="396"/>
    </location>
</feature>
<evidence type="ECO:0000256" key="5">
    <source>
        <dbReference type="ARBA" id="ARBA00023015"/>
    </source>
</evidence>
<dbReference type="InterPro" id="IPR019787">
    <property type="entry name" value="Znf_PHD-finger"/>
</dbReference>
<evidence type="ECO:0000256" key="10">
    <source>
        <dbReference type="SAM" id="MobiDB-lite"/>
    </source>
</evidence>
<feature type="compositionally biased region" description="Polar residues" evidence="10">
    <location>
        <begin position="443"/>
        <end position="453"/>
    </location>
</feature>
<evidence type="ECO:0008006" key="15">
    <source>
        <dbReference type="Google" id="ProtNLM"/>
    </source>
</evidence>
<dbReference type="SMART" id="SM00249">
    <property type="entry name" value="PHD"/>
    <property type="match status" value="1"/>
</dbReference>
<dbReference type="PROSITE" id="PS51321">
    <property type="entry name" value="TFIIS_CENTRAL"/>
    <property type="match status" value="1"/>
</dbReference>
<evidence type="ECO:0000256" key="6">
    <source>
        <dbReference type="ARBA" id="ARBA00023163"/>
    </source>
</evidence>
<feature type="region of interest" description="Disordered" evidence="10">
    <location>
        <begin position="443"/>
        <end position="517"/>
    </location>
</feature>
<feature type="compositionally biased region" description="Low complexity" evidence="10">
    <location>
        <begin position="397"/>
        <end position="411"/>
    </location>
</feature>
<dbReference type="InterPro" id="IPR011011">
    <property type="entry name" value="Znf_FYVE_PHD"/>
</dbReference>
<evidence type="ECO:0000256" key="9">
    <source>
        <dbReference type="SAM" id="Coils"/>
    </source>
</evidence>
<feature type="compositionally biased region" description="Basic residues" evidence="10">
    <location>
        <begin position="1153"/>
        <end position="1166"/>
    </location>
</feature>
<dbReference type="InterPro" id="IPR036575">
    <property type="entry name" value="TFIIS_cen_dom_sf"/>
</dbReference>
<dbReference type="InterPro" id="IPR006576">
    <property type="entry name" value="BRK_domain"/>
</dbReference>
<comment type="subcellular location">
    <subcellularLocation>
        <location evidence="1">Nucleus</location>
    </subcellularLocation>
</comment>
<feature type="compositionally biased region" description="Low complexity" evidence="10">
    <location>
        <begin position="828"/>
        <end position="874"/>
    </location>
</feature>
<dbReference type="PROSITE" id="PS50016">
    <property type="entry name" value="ZF_PHD_2"/>
    <property type="match status" value="1"/>
</dbReference>
<dbReference type="Pfam" id="PF07500">
    <property type="entry name" value="TFIIS_M"/>
    <property type="match status" value="1"/>
</dbReference>
<keyword evidence="6" id="KW-0804">Transcription</keyword>
<dbReference type="PROSITE" id="PS01359">
    <property type="entry name" value="ZF_PHD_1"/>
    <property type="match status" value="1"/>
</dbReference>
<dbReference type="Gene3D" id="3.30.40.10">
    <property type="entry name" value="Zinc/RING finger domain, C3HC4 (zinc finger)"/>
    <property type="match status" value="1"/>
</dbReference>
<dbReference type="PANTHER" id="PTHR11477">
    <property type="entry name" value="TRANSCRIPTION FACTOR S-II ZINC FINGER DOMAIN-CONTAINING PROTEIN"/>
    <property type="match status" value="1"/>
</dbReference>
<dbReference type="CDD" id="cd15552">
    <property type="entry name" value="PHD_PHF3_like"/>
    <property type="match status" value="1"/>
</dbReference>
<dbReference type="OrthoDB" id="1884872at2759"/>
<gene>
    <name evidence="13" type="ORF">DGAL_LOCUS16176</name>
</gene>
<accession>A0A8J2S1G2</accession>
<keyword evidence="2" id="KW-0479">Metal-binding</keyword>
<keyword evidence="7" id="KW-0539">Nucleus</keyword>
<dbReference type="PANTHER" id="PTHR11477:SF51">
    <property type="entry name" value="PROTEIN PARTNER OF SNF, ISOFORM B"/>
    <property type="match status" value="1"/>
</dbReference>
<feature type="region of interest" description="Disordered" evidence="10">
    <location>
        <begin position="626"/>
        <end position="647"/>
    </location>
</feature>
<feature type="compositionally biased region" description="Polar residues" evidence="10">
    <location>
        <begin position="1253"/>
        <end position="1269"/>
    </location>
</feature>
<dbReference type="Pfam" id="PF07533">
    <property type="entry name" value="BRK"/>
    <property type="match status" value="1"/>
</dbReference>
<dbReference type="InterPro" id="IPR003618">
    <property type="entry name" value="TFIIS_cen_dom"/>
</dbReference>
<dbReference type="InterPro" id="IPR019786">
    <property type="entry name" value="Zinc_finger_PHD-type_CS"/>
</dbReference>
<feature type="region of interest" description="Disordered" evidence="10">
    <location>
        <begin position="690"/>
        <end position="715"/>
    </location>
</feature>
<feature type="region of interest" description="Disordered" evidence="10">
    <location>
        <begin position="827"/>
        <end position="911"/>
    </location>
</feature>
<reference evidence="13" key="1">
    <citation type="submission" date="2021-11" db="EMBL/GenBank/DDBJ databases">
        <authorList>
            <person name="Schell T."/>
        </authorList>
    </citation>
    <scope>NUCLEOTIDE SEQUENCE</scope>
    <source>
        <strain evidence="13">M5</strain>
    </source>
</reference>
<keyword evidence="14" id="KW-1185">Reference proteome</keyword>
<evidence type="ECO:0000256" key="7">
    <source>
        <dbReference type="ARBA" id="ARBA00023242"/>
    </source>
</evidence>
<dbReference type="EMBL" id="CAKKLH010000326">
    <property type="protein sequence ID" value="CAH0112457.1"/>
    <property type="molecule type" value="Genomic_DNA"/>
</dbReference>
<dbReference type="SUPFAM" id="SSF160481">
    <property type="entry name" value="BRK domain-like"/>
    <property type="match status" value="1"/>
</dbReference>
<feature type="domain" description="PHD-type" evidence="11">
    <location>
        <begin position="519"/>
        <end position="573"/>
    </location>
</feature>
<keyword evidence="5" id="KW-0805">Transcription regulation</keyword>
<feature type="compositionally biased region" description="Basic and acidic residues" evidence="10">
    <location>
        <begin position="413"/>
        <end position="426"/>
    </location>
</feature>
<feature type="compositionally biased region" description="Polar residues" evidence="10">
    <location>
        <begin position="1448"/>
        <end position="1482"/>
    </location>
</feature>
<proteinExistence type="predicted"/>
<keyword evidence="4" id="KW-0862">Zinc</keyword>
<keyword evidence="9" id="KW-0175">Coiled coil</keyword>
<feature type="compositionally biased region" description="Basic and acidic residues" evidence="10">
    <location>
        <begin position="1195"/>
        <end position="1211"/>
    </location>
</feature>
<feature type="region of interest" description="Disordered" evidence="10">
    <location>
        <begin position="1444"/>
        <end position="1501"/>
    </location>
</feature>
<dbReference type="SUPFAM" id="SSF46942">
    <property type="entry name" value="Elongation factor TFIIS domain 2"/>
    <property type="match status" value="1"/>
</dbReference>
<dbReference type="InterPro" id="IPR001965">
    <property type="entry name" value="Znf_PHD"/>
</dbReference>
<organism evidence="13 14">
    <name type="scientific">Daphnia galeata</name>
    <dbReference type="NCBI Taxonomy" id="27404"/>
    <lineage>
        <taxon>Eukaryota</taxon>
        <taxon>Metazoa</taxon>
        <taxon>Ecdysozoa</taxon>
        <taxon>Arthropoda</taxon>
        <taxon>Crustacea</taxon>
        <taxon>Branchiopoda</taxon>
        <taxon>Diplostraca</taxon>
        <taxon>Cladocera</taxon>
        <taxon>Anomopoda</taxon>
        <taxon>Daphniidae</taxon>
        <taxon>Daphnia</taxon>
    </lineage>
</organism>
<feature type="compositionally biased region" description="Basic and acidic residues" evidence="10">
    <location>
        <begin position="1167"/>
        <end position="1188"/>
    </location>
</feature>
<dbReference type="SMART" id="SM00592">
    <property type="entry name" value="BRK"/>
    <property type="match status" value="1"/>
</dbReference>
<protein>
    <recommendedName>
        <fullName evidence="15">Death-inducer obliterator 1</fullName>
    </recommendedName>
</protein>
<feature type="compositionally biased region" description="Low complexity" evidence="10">
    <location>
        <begin position="338"/>
        <end position="356"/>
    </location>
</feature>
<evidence type="ECO:0000256" key="2">
    <source>
        <dbReference type="ARBA" id="ARBA00022723"/>
    </source>
</evidence>
<feature type="compositionally biased region" description="Basic and acidic residues" evidence="10">
    <location>
        <begin position="1115"/>
        <end position="1138"/>
    </location>
</feature>
<comment type="caution">
    <text evidence="13">The sequence shown here is derived from an EMBL/GenBank/DDBJ whole genome shotgun (WGS) entry which is preliminary data.</text>
</comment>
<dbReference type="Gene3D" id="3.40.5.120">
    <property type="match status" value="1"/>
</dbReference>
<dbReference type="Pfam" id="PF00628">
    <property type="entry name" value="PHD"/>
    <property type="match status" value="1"/>
</dbReference>
<evidence type="ECO:0000256" key="8">
    <source>
        <dbReference type="PROSITE-ProRule" id="PRU00146"/>
    </source>
</evidence>
<dbReference type="Gene3D" id="1.10.472.30">
    <property type="entry name" value="Transcription elongation factor S-II, central domain"/>
    <property type="match status" value="1"/>
</dbReference>
<feature type="region of interest" description="Disordered" evidence="10">
    <location>
        <begin position="1752"/>
        <end position="1786"/>
    </location>
</feature>
<feature type="domain" description="TFIIS central" evidence="12">
    <location>
        <begin position="902"/>
        <end position="1023"/>
    </location>
</feature>
<evidence type="ECO:0000256" key="4">
    <source>
        <dbReference type="ARBA" id="ARBA00022833"/>
    </source>
</evidence>
<dbReference type="Proteomes" id="UP000789390">
    <property type="component" value="Unassembled WGS sequence"/>
</dbReference>
<sequence length="1786" mass="195839">MSSTFVADTTDDSSSAGNTLIIIVDHDTGNISVDQETLQLLSSQENTTLSVVRVNDTAGDSSTDVNITVEEDFNPVSSSILKEDEEQLMETDQDIAQVNGNVKAGLKISEQALETTDPLLALDQEEIEKIEHALQAEAFYNILPPEAGLDDLLDPELTGAPDETEAVASISLDHCYSAAHGASMINTRNVDSAMSSEVDSSDSVSTGRGGGGGSNRQPSPKRRSQRQIDRQEMEQLKKIRAENEELLKKEKEEMNQIQQVNTPKKEVEPEPEETHFVAVPETIAVTPEVTPPPTPAQPLSRLAVIRQKLQQDILSVDPVKAKVHTPPSNQVVKASLSKTQPPVKTPQTTTAKTTPTSVIQTKSSPATEVKSPHSIQANPVQTALTPQSPQKSANLDRQSPVSRVSSSGGVARPRRENRQPPKHLREAFNQLEFEGIERLVKKTSTTKGLSSPDGQPIKTGDDSLVEEKSEDPVLPSPKKMDQSNDDEVEQDEDLDDDDDEDDPSSEGSESEENEDDPNRLWCVCRKPHNNRFMICCDKCEEWFHGQCVGITRSMGRELELKKLEWICPKCVRQEYADTQEPFVHLQDIESPEKPNLVVEEKSPVKSVEKTALSRNIDPSKAAKEKLKAQMTQRRVRVSSSGSGTAEEATAPLRCIGSGCKNDARANSIYCSEACIVSHVRDSLIAMSKEKIKQTQVPEPPSPSTPLTPTSSGASKWKESVEFGQLMSQPTPPLASKSKAINQLRKSISTEGASKPANLADDTPVPVLERKTGKILSGSLAPKVANLEQWLKDNATFEVIKPATLPNNKPRLSLSTTPVASSVMLNAKSASPATPTSLTSQAPSPASSSSLPRIRTDSISSKKPGESPSSSSSKTKVIRKRSIETSKDEEASKKVVQPDPESTRARSKSSLKETLWNRCKEATDLETDENTVEQVATEVEEALYRLFNKDVGTKYKNKYRTLIFNIKDPKNLGLFRKIIEKQITPGQLVKMSTEELASKELAEWREQEAKHQLDIIQKTELELMTMSNKYLVKTHKGEEIIEEAGKELDERESATSTTTIVPAPPLEALQDTTSKHKSHLFDLNCQICSGKIKEEDADKDKSSTSSSSTSIRKKNDKSSKHSSRHSESSSKRSDKDRRDHDRKKRDHDKERSHHRESRSKDRHHRHRSDRDKERDKEKKKEEVKKEEKLPTPAADAVKEESETKEESVVKEEITASIDESEAMPVASADEIVTVVQPVQEKIKEQVEEEPANKQEPTSTVSIKTPEQSSPPEMGPVVWKGVINSAETGKVNVQALDISGSTELADLEMPSSLDIVGRIRPEMVWDYVNQTRRAGTRDIVVFKFTPASDSDRKHYSSFLSHMYKHNRFAVVGAVSKLIKDFYVVPLPKDSPIPLALVSLSTGTKSLDENRTSSLLLGVVVRARKKRAVDQIGNGGAAVPHKAAKLAKMSAKTTPPSNASSGSPSLNYIPTSRASSKITSKSDQPVRTLKVEPTSGSSIIQADDAPYSPGQLLAEDEETTPVVVDEELSKQQAMLEELNRQIEAQKQELATMSAEVASTTSSEMMIPGLGEPVIPGLGEPSTSSTSGWTSIDTRVTPSTDPPFDHSAKAAPASLNNLNISNLQEIISTIQKKELELKMTNKSSEDRSLPTELFSPHDVDMRIAGPIPVQPIAPVQPVLPKGVLPVVTPAPEKKKPSLLNQLTDEQLLAKAMEMEMEQAGIPAAPMAGQQFFSPPRGAIPYPPMGPGMPPGPPMMGHPRPFHPLPFMGARPNFHAPPGSGFRPRPNKKKR</sequence>
<feature type="region of interest" description="Disordered" evidence="10">
    <location>
        <begin position="1093"/>
        <end position="1211"/>
    </location>
</feature>
<feature type="compositionally biased region" description="Low complexity" evidence="10">
    <location>
        <begin position="191"/>
        <end position="206"/>
    </location>
</feature>
<dbReference type="SMART" id="SM00510">
    <property type="entry name" value="TFS2M"/>
    <property type="match status" value="1"/>
</dbReference>
<keyword evidence="3 8" id="KW-0863">Zinc-finger</keyword>
<name>A0A8J2S1G2_9CRUS</name>
<feature type="compositionally biased region" description="Basic and acidic residues" evidence="10">
    <location>
        <begin position="263"/>
        <end position="274"/>
    </location>
</feature>
<feature type="region of interest" description="Disordered" evidence="10">
    <location>
        <begin position="254"/>
        <end position="274"/>
    </location>
</feature>
<dbReference type="Pfam" id="PF07744">
    <property type="entry name" value="SPOC"/>
    <property type="match status" value="1"/>
</dbReference>
<feature type="coiled-coil region" evidence="9">
    <location>
        <begin position="1522"/>
        <end position="1552"/>
    </location>
</feature>
<feature type="region of interest" description="Disordered" evidence="10">
    <location>
        <begin position="191"/>
        <end position="230"/>
    </location>
</feature>